<dbReference type="Proteomes" id="UP001243364">
    <property type="component" value="Unassembled WGS sequence"/>
</dbReference>
<gene>
    <name evidence="3" type="ORF">QFZ56_001758</name>
</gene>
<proteinExistence type="predicted"/>
<organism evidence="3 4">
    <name type="scientific">Streptomyces achromogenes</name>
    <dbReference type="NCBI Taxonomy" id="67255"/>
    <lineage>
        <taxon>Bacteria</taxon>
        <taxon>Bacillati</taxon>
        <taxon>Actinomycetota</taxon>
        <taxon>Actinomycetes</taxon>
        <taxon>Kitasatosporales</taxon>
        <taxon>Streptomycetaceae</taxon>
        <taxon>Streptomyces</taxon>
    </lineage>
</organism>
<accession>A0ABU0PWN1</accession>
<dbReference type="InterPro" id="IPR052543">
    <property type="entry name" value="HTH_Metal-responsive_Reg"/>
</dbReference>
<dbReference type="EMBL" id="JAUSYA010000001">
    <property type="protein sequence ID" value="MDQ0682795.1"/>
    <property type="molecule type" value="Genomic_DNA"/>
</dbReference>
<feature type="region of interest" description="Disordered" evidence="1">
    <location>
        <begin position="1"/>
        <end position="20"/>
    </location>
</feature>
<dbReference type="SUPFAM" id="SSF46785">
    <property type="entry name" value="Winged helix' DNA-binding domain"/>
    <property type="match status" value="1"/>
</dbReference>
<dbReference type="InterPro" id="IPR036390">
    <property type="entry name" value="WH_DNA-bd_sf"/>
</dbReference>
<dbReference type="PRINTS" id="PR00778">
    <property type="entry name" value="HTHARSR"/>
</dbReference>
<dbReference type="InterPro" id="IPR001845">
    <property type="entry name" value="HTH_ArsR_DNA-bd_dom"/>
</dbReference>
<dbReference type="GO" id="GO:0003677">
    <property type="term" value="F:DNA binding"/>
    <property type="evidence" value="ECO:0007669"/>
    <property type="project" value="UniProtKB-KW"/>
</dbReference>
<dbReference type="PROSITE" id="PS50987">
    <property type="entry name" value="HTH_ARSR_2"/>
    <property type="match status" value="1"/>
</dbReference>
<dbReference type="Pfam" id="PF12840">
    <property type="entry name" value="HTH_20"/>
    <property type="match status" value="1"/>
</dbReference>
<name>A0ABU0PWN1_STRAH</name>
<feature type="compositionally biased region" description="Low complexity" evidence="1">
    <location>
        <begin position="162"/>
        <end position="187"/>
    </location>
</feature>
<keyword evidence="3" id="KW-0238">DNA-binding</keyword>
<dbReference type="PANTHER" id="PTHR39168:SF1">
    <property type="entry name" value="TRANSCRIPTIONAL REGULATORY PROTEIN"/>
    <property type="match status" value="1"/>
</dbReference>
<dbReference type="CDD" id="cd00090">
    <property type="entry name" value="HTH_ARSR"/>
    <property type="match status" value="1"/>
</dbReference>
<dbReference type="InterPro" id="IPR011991">
    <property type="entry name" value="ArsR-like_HTH"/>
</dbReference>
<feature type="domain" description="HTH arsR-type" evidence="2">
    <location>
        <begin position="19"/>
        <end position="114"/>
    </location>
</feature>
<dbReference type="PANTHER" id="PTHR39168">
    <property type="entry name" value="TRANSCRIPTIONAL REGULATOR-RELATED"/>
    <property type="match status" value="1"/>
</dbReference>
<evidence type="ECO:0000256" key="1">
    <source>
        <dbReference type="SAM" id="MobiDB-lite"/>
    </source>
</evidence>
<evidence type="ECO:0000313" key="4">
    <source>
        <dbReference type="Proteomes" id="UP001243364"/>
    </source>
</evidence>
<protein>
    <submittedName>
        <fullName evidence="3">DNA-binding transcriptional ArsR family regulator</fullName>
    </submittedName>
</protein>
<feature type="region of interest" description="Disordered" evidence="1">
    <location>
        <begin position="162"/>
        <end position="200"/>
    </location>
</feature>
<dbReference type="InterPro" id="IPR036388">
    <property type="entry name" value="WH-like_DNA-bd_sf"/>
</dbReference>
<dbReference type="SMART" id="SM00418">
    <property type="entry name" value="HTH_ARSR"/>
    <property type="match status" value="1"/>
</dbReference>
<evidence type="ECO:0000259" key="2">
    <source>
        <dbReference type="PROSITE" id="PS50987"/>
    </source>
</evidence>
<comment type="caution">
    <text evidence="3">The sequence shown here is derived from an EMBL/GenBank/DDBJ whole genome shotgun (WGS) entry which is preliminary data.</text>
</comment>
<sequence>MLDGMSVMDTGSRTNTGSRRDPRVAGLAALAGLLADETRAACLLALLDGRAWTAGELARHAGVAASTLSEHLGRLVAGGLLAEERQGRHRYVRLAGTRVAQLLEDLAAQVTPDPAHRPRGLRATTAGSAMARGRTCYDHLAGRLGIALTDALTARRLIAPAPAPPSAAAHPRSSAETDAAPASAPTDSPVPAPAPDERGTGFALTEAGMRWFEDCGIVLDPAGRRPLARACLDWTERRPHLAGAAGAALCRHALDAGWCVRIGSERAVKVTARGERALAELLGVEPAALC</sequence>
<reference evidence="3 4" key="1">
    <citation type="submission" date="2023-07" db="EMBL/GenBank/DDBJ databases">
        <title>Comparative genomics of wheat-associated soil bacteria to identify genetic determinants of phenazine resistance.</title>
        <authorList>
            <person name="Mouncey N."/>
        </authorList>
    </citation>
    <scope>NUCLEOTIDE SEQUENCE [LARGE SCALE GENOMIC DNA]</scope>
    <source>
        <strain evidence="3 4">W4I19-2</strain>
    </source>
</reference>
<evidence type="ECO:0000313" key="3">
    <source>
        <dbReference type="EMBL" id="MDQ0682795.1"/>
    </source>
</evidence>
<keyword evidence="4" id="KW-1185">Reference proteome</keyword>
<dbReference type="Gene3D" id="1.10.10.10">
    <property type="entry name" value="Winged helix-like DNA-binding domain superfamily/Winged helix DNA-binding domain"/>
    <property type="match status" value="1"/>
</dbReference>